<accession>A0AB34FIB5</accession>
<reference evidence="1" key="1">
    <citation type="submission" date="2023-01" db="EMBL/GenBank/DDBJ databases">
        <title>The growth and conidiation of Purpureocillium lavendulum are regulated by nitrogen source and histone H3K14 acetylation.</title>
        <authorList>
            <person name="Tang P."/>
            <person name="Han J."/>
            <person name="Zhang C."/>
            <person name="Tang P."/>
            <person name="Qi F."/>
            <person name="Zhang K."/>
            <person name="Liang L."/>
        </authorList>
    </citation>
    <scope>NUCLEOTIDE SEQUENCE</scope>
    <source>
        <strain evidence="1">YMF1.00683</strain>
    </source>
</reference>
<name>A0AB34FIB5_9HYPO</name>
<dbReference type="EMBL" id="JAQHRD010000008">
    <property type="protein sequence ID" value="KAJ6438439.1"/>
    <property type="molecule type" value="Genomic_DNA"/>
</dbReference>
<organism evidence="1 2">
    <name type="scientific">Purpureocillium lavendulum</name>
    <dbReference type="NCBI Taxonomy" id="1247861"/>
    <lineage>
        <taxon>Eukaryota</taxon>
        <taxon>Fungi</taxon>
        <taxon>Dikarya</taxon>
        <taxon>Ascomycota</taxon>
        <taxon>Pezizomycotina</taxon>
        <taxon>Sordariomycetes</taxon>
        <taxon>Hypocreomycetidae</taxon>
        <taxon>Hypocreales</taxon>
        <taxon>Ophiocordycipitaceae</taxon>
        <taxon>Purpureocillium</taxon>
    </lineage>
</organism>
<sequence length="290" mass="31812">MPFGGLARYTPLRSSSIWSSTDDSHHSDKDGASDAGIDLSSIALKSIPSDDQLKSIENFKEWEVTLSLNLRALGLHEHLEGVAQRPVFGAAEQKKFDDAQAATLCYIWNAIHFKVKQALIRSGWTTNSSPKDTMSAITEVVLPKGAVPGMLISLRNYKEDPFCGTSAADVLEEINKSCTLIKHHVRDIPKGFFAAVVMKFVEECQPAISKELQERVKSGNPPSDAEVNTFLHAIAVIDEYAGYCDLDGADWPTTEEFSVKDLCEDLGLNFLLAPAKPANSKAIKQENKDD</sequence>
<evidence type="ECO:0000313" key="1">
    <source>
        <dbReference type="EMBL" id="KAJ6438439.1"/>
    </source>
</evidence>
<protein>
    <submittedName>
        <fullName evidence="1">Uncharacterized protein</fullName>
    </submittedName>
</protein>
<dbReference type="Proteomes" id="UP001163105">
    <property type="component" value="Unassembled WGS sequence"/>
</dbReference>
<proteinExistence type="predicted"/>
<evidence type="ECO:0000313" key="2">
    <source>
        <dbReference type="Proteomes" id="UP001163105"/>
    </source>
</evidence>
<comment type="caution">
    <text evidence="1">The sequence shown here is derived from an EMBL/GenBank/DDBJ whole genome shotgun (WGS) entry which is preliminary data.</text>
</comment>
<keyword evidence="2" id="KW-1185">Reference proteome</keyword>
<dbReference type="AlphaFoldDB" id="A0AB34FIB5"/>
<gene>
    <name evidence="1" type="ORF">O9K51_09031</name>
</gene>